<dbReference type="PANTHER" id="PTHR43649">
    <property type="entry name" value="ARABINOSE-BINDING PROTEIN-RELATED"/>
    <property type="match status" value="1"/>
</dbReference>
<dbReference type="EMBL" id="CP130318">
    <property type="protein sequence ID" value="WNQ08967.1"/>
    <property type="molecule type" value="Genomic_DNA"/>
</dbReference>
<dbReference type="PROSITE" id="PS51257">
    <property type="entry name" value="PROKAR_LIPOPROTEIN"/>
    <property type="match status" value="1"/>
</dbReference>
<feature type="chain" id="PRO_5041656904" evidence="7">
    <location>
        <begin position="23"/>
        <end position="548"/>
    </location>
</feature>
<dbReference type="Pfam" id="PF01547">
    <property type="entry name" value="SBP_bac_1"/>
    <property type="match status" value="1"/>
</dbReference>
<dbReference type="PANTHER" id="PTHR43649:SF33">
    <property type="entry name" value="POLYGALACTURONAN_RHAMNOGALACTURONAN-BINDING PROTEIN YTCQ"/>
    <property type="match status" value="1"/>
</dbReference>
<dbReference type="InterPro" id="IPR006059">
    <property type="entry name" value="SBP"/>
</dbReference>
<evidence type="ECO:0000256" key="1">
    <source>
        <dbReference type="ARBA" id="ARBA00022475"/>
    </source>
</evidence>
<protein>
    <submittedName>
        <fullName evidence="8">Extracellular solute-binding protein</fullName>
    </submittedName>
</protein>
<dbReference type="CDD" id="cd13580">
    <property type="entry name" value="PBP2_AlgQ_like_1"/>
    <property type="match status" value="1"/>
</dbReference>
<keyword evidence="3" id="KW-0472">Membrane</keyword>
<name>A0AA96RCQ9_9BACL</name>
<proteinExistence type="predicted"/>
<dbReference type="AlphaFoldDB" id="A0AA96RCQ9"/>
<dbReference type="RefSeq" id="WP_315602734.1">
    <property type="nucleotide sequence ID" value="NZ_CP130318.1"/>
</dbReference>
<evidence type="ECO:0000256" key="2">
    <source>
        <dbReference type="ARBA" id="ARBA00022729"/>
    </source>
</evidence>
<organism evidence="8 9">
    <name type="scientific">Paenibacillus aurantius</name>
    <dbReference type="NCBI Taxonomy" id="2918900"/>
    <lineage>
        <taxon>Bacteria</taxon>
        <taxon>Bacillati</taxon>
        <taxon>Bacillota</taxon>
        <taxon>Bacilli</taxon>
        <taxon>Bacillales</taxon>
        <taxon>Paenibacillaceae</taxon>
        <taxon>Paenibacillus</taxon>
    </lineage>
</organism>
<accession>A0AA96RCQ9</accession>
<keyword evidence="2 7" id="KW-0732">Signal</keyword>
<feature type="compositionally biased region" description="Basic and acidic residues" evidence="6">
    <location>
        <begin position="28"/>
        <end position="45"/>
    </location>
</feature>
<evidence type="ECO:0000256" key="4">
    <source>
        <dbReference type="ARBA" id="ARBA00023139"/>
    </source>
</evidence>
<keyword evidence="1" id="KW-1003">Cell membrane</keyword>
<keyword evidence="5" id="KW-0449">Lipoprotein</keyword>
<sequence>MKRLAYHAALLAGTMLAGSLLGACSQGNEEKQSDAAPTEQKDPNAKFDPPINVRMVLSQAVNTTFPEGDSMSNNLWTRTLLEETGIQIKSDWTVDETQYNEKLNVAIASGELPDVFQVTPTQLQQLVDSDMLADLTKVYKQYISPLADEKLREDGNIGINSATFDGKLMALPYTTAAMDGATMVWLRKDWLDNLGIPEPKTMQDVLAISKAFKNNDPDKNGKNDTVGIGFRKDIFSAFGGMTGFFNSYHAYKNMWIADPKSGGLVQGLIQPEMKQALAKLQELYKSGEIEKEFSVKGTPQLQEDIATGRVGLVFGAMADPLSNLNKSMKNDPKAVWECYPLLSIDDKPVKPQISSSPPVYFVVNKNAKHPEAIMKMMNLWVEKCFGKTADGKFDYDNGFPSHKYFTVRTYGARKNLNNYLNIQEALKTGDTSKLNPGQQLNYDQVKKYLGGDKSYWNYAKIFGPEGSLGIVNKYFNEKLLLPDAYYGIPTSTMVKRSSTTGDLVEQTFMKIIMGAPIDTFDSFVENWNKLGGAEITKEVNDWYAKQKK</sequence>
<reference evidence="8 9" key="1">
    <citation type="submission" date="2022-02" db="EMBL/GenBank/DDBJ databases">
        <title>Paenibacillus sp. MBLB1776 Whole Genome Shotgun Sequencing.</title>
        <authorList>
            <person name="Hwang C.Y."/>
            <person name="Cho E.-S."/>
            <person name="Seo M.-J."/>
        </authorList>
    </citation>
    <scope>NUCLEOTIDE SEQUENCE [LARGE SCALE GENOMIC DNA]</scope>
    <source>
        <strain evidence="8 9">MBLB1776</strain>
    </source>
</reference>
<dbReference type="Gene3D" id="3.40.190.10">
    <property type="entry name" value="Periplasmic binding protein-like II"/>
    <property type="match status" value="3"/>
</dbReference>
<feature type="region of interest" description="Disordered" evidence="6">
    <location>
        <begin position="28"/>
        <end position="49"/>
    </location>
</feature>
<dbReference type="KEGG" id="paun:MJA45_15060"/>
<keyword evidence="9" id="KW-1185">Reference proteome</keyword>
<dbReference type="SUPFAM" id="SSF53850">
    <property type="entry name" value="Periplasmic binding protein-like II"/>
    <property type="match status" value="1"/>
</dbReference>
<feature type="signal peptide" evidence="7">
    <location>
        <begin position="1"/>
        <end position="22"/>
    </location>
</feature>
<keyword evidence="4" id="KW-0564">Palmitate</keyword>
<evidence type="ECO:0000313" key="8">
    <source>
        <dbReference type="EMBL" id="WNQ08967.1"/>
    </source>
</evidence>
<gene>
    <name evidence="8" type="ORF">MJA45_15060</name>
</gene>
<evidence type="ECO:0000256" key="6">
    <source>
        <dbReference type="SAM" id="MobiDB-lite"/>
    </source>
</evidence>
<dbReference type="Proteomes" id="UP001305702">
    <property type="component" value="Chromosome"/>
</dbReference>
<evidence type="ECO:0000256" key="3">
    <source>
        <dbReference type="ARBA" id="ARBA00023136"/>
    </source>
</evidence>
<evidence type="ECO:0000256" key="5">
    <source>
        <dbReference type="ARBA" id="ARBA00023288"/>
    </source>
</evidence>
<dbReference type="InterPro" id="IPR050490">
    <property type="entry name" value="Bact_solute-bd_prot1"/>
</dbReference>
<evidence type="ECO:0000256" key="7">
    <source>
        <dbReference type="SAM" id="SignalP"/>
    </source>
</evidence>
<evidence type="ECO:0000313" key="9">
    <source>
        <dbReference type="Proteomes" id="UP001305702"/>
    </source>
</evidence>